<evidence type="ECO:0000313" key="2">
    <source>
        <dbReference type="Proteomes" id="UP000814140"/>
    </source>
</evidence>
<keyword evidence="2" id="KW-1185">Reference proteome</keyword>
<gene>
    <name evidence="1" type="ORF">BV25DRAFT_1922741</name>
</gene>
<organism evidence="1 2">
    <name type="scientific">Artomyces pyxidatus</name>
    <dbReference type="NCBI Taxonomy" id="48021"/>
    <lineage>
        <taxon>Eukaryota</taxon>
        <taxon>Fungi</taxon>
        <taxon>Dikarya</taxon>
        <taxon>Basidiomycota</taxon>
        <taxon>Agaricomycotina</taxon>
        <taxon>Agaricomycetes</taxon>
        <taxon>Russulales</taxon>
        <taxon>Auriscalpiaceae</taxon>
        <taxon>Artomyces</taxon>
    </lineage>
</organism>
<comment type="caution">
    <text evidence="1">The sequence shown here is derived from an EMBL/GenBank/DDBJ whole genome shotgun (WGS) entry which is preliminary data.</text>
</comment>
<proteinExistence type="predicted"/>
<name>A0ACB8SDX0_9AGAM</name>
<evidence type="ECO:0000313" key="1">
    <source>
        <dbReference type="EMBL" id="KAI0054372.1"/>
    </source>
</evidence>
<reference evidence="1" key="1">
    <citation type="submission" date="2021-03" db="EMBL/GenBank/DDBJ databases">
        <authorList>
            <consortium name="DOE Joint Genome Institute"/>
            <person name="Ahrendt S."/>
            <person name="Looney B.P."/>
            <person name="Miyauchi S."/>
            <person name="Morin E."/>
            <person name="Drula E."/>
            <person name="Courty P.E."/>
            <person name="Chicoki N."/>
            <person name="Fauchery L."/>
            <person name="Kohler A."/>
            <person name="Kuo A."/>
            <person name="Labutti K."/>
            <person name="Pangilinan J."/>
            <person name="Lipzen A."/>
            <person name="Riley R."/>
            <person name="Andreopoulos W."/>
            <person name="He G."/>
            <person name="Johnson J."/>
            <person name="Barry K.W."/>
            <person name="Grigoriev I.V."/>
            <person name="Nagy L."/>
            <person name="Hibbett D."/>
            <person name="Henrissat B."/>
            <person name="Matheny P.B."/>
            <person name="Labbe J."/>
            <person name="Martin F."/>
        </authorList>
    </citation>
    <scope>NUCLEOTIDE SEQUENCE</scope>
    <source>
        <strain evidence="1">HHB10654</strain>
    </source>
</reference>
<sequence>MTEPVEPPHDVSVPTTRPAKGKWKEPSDSPVASSSAPEELAPQPSFSLADPERVRLNVLPLPADVKTVAKAVEFLSNLVTSHLIRLEDEVITLRSVLSGDRDEEAVLLGSLRRDVDALQASASSCLTSDHAFRAVYDTFGAGRTALNDLAQGLDDVRMDIAGLQHLPWVTTYDPLPPLAPRPTFPAVTADPGLPAPKRSASSGPPDGSASMRAPASDGAGASDAGSPSSPAMSASTAFTAKASVSEALHVRPVGNDMSPREIYDLLVGNSAVQIGSQQVLSVSRVGAGDDTLEVVFTNRGTASRWVSQWLSAACPEVFSGLSVYVRSPARAAPDLSAVFARASWNITGDVPLELRSSTPAAWLSEHDIICLQECNLWPDQELSLPFPDTRYSVVRCLPVASMQQPGGGVVVFVRHGVPLVVCAELSNRVRICSLELFLLVVAYVAPAGSPWLAAAAGPPVKRFCEVVVFNCMNGDLIQACIFAMLTTTRRTAAPLKVTRLTSLPFAVFLCHPVPGPLSAKPVVKGDDEVPLRVDRYR</sequence>
<protein>
    <submittedName>
        <fullName evidence="1">Uncharacterized protein</fullName>
    </submittedName>
</protein>
<reference evidence="1" key="2">
    <citation type="journal article" date="2022" name="New Phytol.">
        <title>Evolutionary transition to the ectomycorrhizal habit in the genomes of a hyperdiverse lineage of mushroom-forming fungi.</title>
        <authorList>
            <person name="Looney B."/>
            <person name="Miyauchi S."/>
            <person name="Morin E."/>
            <person name="Drula E."/>
            <person name="Courty P.E."/>
            <person name="Kohler A."/>
            <person name="Kuo A."/>
            <person name="LaButti K."/>
            <person name="Pangilinan J."/>
            <person name="Lipzen A."/>
            <person name="Riley R."/>
            <person name="Andreopoulos W."/>
            <person name="He G."/>
            <person name="Johnson J."/>
            <person name="Nolan M."/>
            <person name="Tritt A."/>
            <person name="Barry K.W."/>
            <person name="Grigoriev I.V."/>
            <person name="Nagy L.G."/>
            <person name="Hibbett D."/>
            <person name="Henrissat B."/>
            <person name="Matheny P.B."/>
            <person name="Labbe J."/>
            <person name="Martin F.M."/>
        </authorList>
    </citation>
    <scope>NUCLEOTIDE SEQUENCE</scope>
    <source>
        <strain evidence="1">HHB10654</strain>
    </source>
</reference>
<accession>A0ACB8SDX0</accession>
<dbReference type="EMBL" id="MU277471">
    <property type="protein sequence ID" value="KAI0054372.1"/>
    <property type="molecule type" value="Genomic_DNA"/>
</dbReference>
<dbReference type="Proteomes" id="UP000814140">
    <property type="component" value="Unassembled WGS sequence"/>
</dbReference>